<dbReference type="EMBL" id="JACIBU010000001">
    <property type="protein sequence ID" value="MBB3674683.1"/>
    <property type="molecule type" value="Genomic_DNA"/>
</dbReference>
<dbReference type="EMBL" id="QKNV01000009">
    <property type="protein sequence ID" value="PZA23249.1"/>
    <property type="molecule type" value="Genomic_DNA"/>
</dbReference>
<keyword evidence="1" id="KW-0378">Hydrolase</keyword>
<dbReference type="Proteomes" id="UP000580718">
    <property type="component" value="Unassembled WGS sequence"/>
</dbReference>
<reference evidence="4 5" key="1">
    <citation type="submission" date="2018-06" db="EMBL/GenBank/DDBJ databases">
        <title>Draft genome sequence of Modestobacter versicolor CP153-2.</title>
        <authorList>
            <person name="Gundlapally S.R."/>
        </authorList>
    </citation>
    <scope>NUCLEOTIDE SEQUENCE [LARGE SCALE GENOMIC DNA]</scope>
    <source>
        <strain evidence="4 5">CP153-2</strain>
    </source>
</reference>
<accession>A0A323VF58</accession>
<keyword evidence="5" id="KW-1185">Reference proteome</keyword>
<evidence type="ECO:0000256" key="1">
    <source>
        <dbReference type="ARBA" id="ARBA00022801"/>
    </source>
</evidence>
<dbReference type="PANTHER" id="PTHR43156">
    <property type="entry name" value="STAGE II SPORULATION PROTEIN E-RELATED"/>
    <property type="match status" value="1"/>
</dbReference>
<dbReference type="SMART" id="SM00331">
    <property type="entry name" value="PP2C_SIG"/>
    <property type="match status" value="1"/>
</dbReference>
<evidence type="ECO:0000313" key="6">
    <source>
        <dbReference type="Proteomes" id="UP000580718"/>
    </source>
</evidence>
<dbReference type="Proteomes" id="UP000247602">
    <property type="component" value="Unassembled WGS sequence"/>
</dbReference>
<dbReference type="GO" id="GO:0016791">
    <property type="term" value="F:phosphatase activity"/>
    <property type="evidence" value="ECO:0007669"/>
    <property type="project" value="TreeGrafter"/>
</dbReference>
<feature type="domain" description="PPM-type phosphatase" evidence="2">
    <location>
        <begin position="177"/>
        <end position="393"/>
    </location>
</feature>
<proteinExistence type="predicted"/>
<name>A0A323VF58_9ACTN</name>
<protein>
    <submittedName>
        <fullName evidence="3">Serine phosphatase RsbU (Regulator of sigma subunit)</fullName>
    </submittedName>
    <submittedName>
        <fullName evidence="4">Serine/threonine-protein phosphatase</fullName>
    </submittedName>
</protein>
<dbReference type="InterPro" id="IPR036457">
    <property type="entry name" value="PPM-type-like_dom_sf"/>
</dbReference>
<dbReference type="SUPFAM" id="SSF55781">
    <property type="entry name" value="GAF domain-like"/>
    <property type="match status" value="1"/>
</dbReference>
<dbReference type="Gene3D" id="3.60.40.10">
    <property type="entry name" value="PPM-type phosphatase domain"/>
    <property type="match status" value="1"/>
</dbReference>
<dbReference type="SUPFAM" id="SSF81606">
    <property type="entry name" value="PP2C-like"/>
    <property type="match status" value="1"/>
</dbReference>
<dbReference type="RefSeq" id="WP_110550400.1">
    <property type="nucleotide sequence ID" value="NZ_JACIBU010000001.1"/>
</dbReference>
<comment type="caution">
    <text evidence="4">The sequence shown here is derived from an EMBL/GenBank/DDBJ whole genome shotgun (WGS) entry which is preliminary data.</text>
</comment>
<dbReference type="InterPro" id="IPR001932">
    <property type="entry name" value="PPM-type_phosphatase-like_dom"/>
</dbReference>
<gene>
    <name evidence="4" type="ORF">DMO24_00895</name>
    <name evidence="3" type="ORF">FHX36_000418</name>
</gene>
<dbReference type="OrthoDB" id="4935951at2"/>
<organism evidence="4 5">
    <name type="scientific">Modestobacter versicolor</name>
    <dbReference type="NCBI Taxonomy" id="429133"/>
    <lineage>
        <taxon>Bacteria</taxon>
        <taxon>Bacillati</taxon>
        <taxon>Actinomycetota</taxon>
        <taxon>Actinomycetes</taxon>
        <taxon>Geodermatophilales</taxon>
        <taxon>Geodermatophilaceae</taxon>
        <taxon>Modestobacter</taxon>
    </lineage>
</organism>
<evidence type="ECO:0000259" key="2">
    <source>
        <dbReference type="SMART" id="SM00331"/>
    </source>
</evidence>
<dbReference type="PANTHER" id="PTHR43156:SF2">
    <property type="entry name" value="STAGE II SPORULATION PROTEIN E"/>
    <property type="match status" value="1"/>
</dbReference>
<evidence type="ECO:0000313" key="5">
    <source>
        <dbReference type="Proteomes" id="UP000247602"/>
    </source>
</evidence>
<reference evidence="3 6" key="2">
    <citation type="submission" date="2020-08" db="EMBL/GenBank/DDBJ databases">
        <title>Sequencing the genomes of 1000 actinobacteria strains.</title>
        <authorList>
            <person name="Klenk H.-P."/>
        </authorList>
    </citation>
    <scope>NUCLEOTIDE SEQUENCE [LARGE SCALE GENOMIC DNA]</scope>
    <source>
        <strain evidence="3 6">DSM 16678</strain>
    </source>
</reference>
<dbReference type="Pfam" id="PF07228">
    <property type="entry name" value="SpoIIE"/>
    <property type="match status" value="1"/>
</dbReference>
<dbReference type="InterPro" id="IPR052016">
    <property type="entry name" value="Bact_Sigma-Reg"/>
</dbReference>
<dbReference type="AlphaFoldDB" id="A0A323VF58"/>
<sequence>MTDAAVDPTSTDPLRSLLRASHLLAADQLPATVQTHARLLGARETVLYLADYEQATLLPLPGPGVPERQELAIDGTMAGRAFRRVEVIRSAVREASHRLWIPLLNGVERLGVVEMVFATAPTRAVDDDARVFASLVAELVVVNDAYSDAFTRLRRRKTLSLAAEIQWELLPPLSFGTHRVVITGALEPAYDIGGDTFDYAVTGDHADLLVLDSVGHGLPAAFLASAAVGTYRHARRDMLDLPDMAQAVNDVIATHFTGSQFATAVLARLDLDTGRLRWVNAGHPPPLILRGGSLVQPPHCPPDRPLGLQDRKAICCETRLEPGDRVLLHTDGITEARSPDGEFFGEQRLADFVTTATAAGDPAPETMRRLMRSVLAHQADQLQDDASIVFLEWLTGDEEGLQV</sequence>
<evidence type="ECO:0000313" key="3">
    <source>
        <dbReference type="EMBL" id="MBB3674683.1"/>
    </source>
</evidence>
<evidence type="ECO:0000313" key="4">
    <source>
        <dbReference type="EMBL" id="PZA23249.1"/>
    </source>
</evidence>